<dbReference type="InterPro" id="IPR050832">
    <property type="entry name" value="Bact_Acetyltransf"/>
</dbReference>
<dbReference type="AlphaFoldDB" id="A0A6M8B991"/>
<proteinExistence type="predicted"/>
<name>A0A6M8B991_9CYAN</name>
<reference evidence="4 5" key="1">
    <citation type="submission" date="2020-05" db="EMBL/GenBank/DDBJ databases">
        <title>Complete genome sequence of of a novel Thermoleptolyngbya strain isolated from hot springs of Ganzi, Sichuan China.</title>
        <authorList>
            <person name="Tang J."/>
            <person name="Daroch M."/>
            <person name="Li L."/>
            <person name="Waleron K."/>
            <person name="Waleron M."/>
            <person name="Waleron M."/>
        </authorList>
    </citation>
    <scope>NUCLEOTIDE SEQUENCE [LARGE SCALE GENOMIC DNA]</scope>
    <source>
        <strain evidence="4 5">PKUAC-SCTA183</strain>
    </source>
</reference>
<dbReference type="InterPro" id="IPR000182">
    <property type="entry name" value="GNAT_dom"/>
</dbReference>
<dbReference type="SUPFAM" id="SSF55729">
    <property type="entry name" value="Acyl-CoA N-acyltransferases (Nat)"/>
    <property type="match status" value="1"/>
</dbReference>
<gene>
    <name evidence="4" type="ORF">HPC62_13285</name>
</gene>
<dbReference type="Pfam" id="PF00583">
    <property type="entry name" value="Acetyltransf_1"/>
    <property type="match status" value="1"/>
</dbReference>
<dbReference type="Gene3D" id="3.40.630.30">
    <property type="match status" value="1"/>
</dbReference>
<feature type="domain" description="N-acetyltransferase" evidence="3">
    <location>
        <begin position="6"/>
        <end position="184"/>
    </location>
</feature>
<organism evidence="4 5">
    <name type="scientific">Thermoleptolyngbya sichuanensis A183</name>
    <dbReference type="NCBI Taxonomy" id="2737172"/>
    <lineage>
        <taxon>Bacteria</taxon>
        <taxon>Bacillati</taxon>
        <taxon>Cyanobacteriota</taxon>
        <taxon>Cyanophyceae</taxon>
        <taxon>Oculatellales</taxon>
        <taxon>Oculatellaceae</taxon>
        <taxon>Thermoleptolyngbya</taxon>
        <taxon>Thermoleptolyngbya sichuanensis</taxon>
    </lineage>
</organism>
<keyword evidence="2" id="KW-0012">Acyltransferase</keyword>
<evidence type="ECO:0000313" key="4">
    <source>
        <dbReference type="EMBL" id="QKD83038.1"/>
    </source>
</evidence>
<protein>
    <submittedName>
        <fullName evidence="4">GNAT family N-acetyltransferase</fullName>
    </submittedName>
</protein>
<dbReference type="InterPro" id="IPR016181">
    <property type="entry name" value="Acyl_CoA_acyltransferase"/>
</dbReference>
<dbReference type="PANTHER" id="PTHR43877">
    <property type="entry name" value="AMINOALKYLPHOSPHONATE N-ACETYLTRANSFERASE-RELATED-RELATED"/>
    <property type="match status" value="1"/>
</dbReference>
<keyword evidence="1 4" id="KW-0808">Transferase</keyword>
<keyword evidence="5" id="KW-1185">Reference proteome</keyword>
<dbReference type="GO" id="GO:0016747">
    <property type="term" value="F:acyltransferase activity, transferring groups other than amino-acyl groups"/>
    <property type="evidence" value="ECO:0007669"/>
    <property type="project" value="InterPro"/>
</dbReference>
<dbReference type="EMBL" id="CP053661">
    <property type="protein sequence ID" value="QKD83038.1"/>
    <property type="molecule type" value="Genomic_DNA"/>
</dbReference>
<dbReference type="Proteomes" id="UP000505210">
    <property type="component" value="Chromosome"/>
</dbReference>
<dbReference type="CDD" id="cd04301">
    <property type="entry name" value="NAT_SF"/>
    <property type="match status" value="1"/>
</dbReference>
<evidence type="ECO:0000313" key="5">
    <source>
        <dbReference type="Proteomes" id="UP000505210"/>
    </source>
</evidence>
<accession>A0A6M8B991</accession>
<evidence type="ECO:0000256" key="1">
    <source>
        <dbReference type="ARBA" id="ARBA00022679"/>
    </source>
</evidence>
<dbReference type="PROSITE" id="PS51186">
    <property type="entry name" value="GNAT"/>
    <property type="match status" value="1"/>
</dbReference>
<dbReference type="KEGG" id="theu:HPC62_13285"/>
<dbReference type="RefSeq" id="WP_172356415.1">
    <property type="nucleotide sequence ID" value="NZ_CP053661.1"/>
</dbReference>
<sequence>MHWHIRDLQPDEPDTIQQLAAMLVDVFGQMEHGWRDMPSAVAEVEESLEGDRLSRIAVLPTGEVIGWIGAIAQYGGSAWELHPLVVQRNWRGRGVGRSLVQDLEQQAAAQGVHTLYLGTDDELGQTSLFGVDLYSDPFQHIAQIRNPGNHPYEFYQKMGFQIVGVLPDVNGPGKPDILMAKRLVQDFLT</sequence>
<evidence type="ECO:0000256" key="2">
    <source>
        <dbReference type="ARBA" id="ARBA00023315"/>
    </source>
</evidence>
<evidence type="ECO:0000259" key="3">
    <source>
        <dbReference type="PROSITE" id="PS51186"/>
    </source>
</evidence>